<dbReference type="GO" id="GO:0016020">
    <property type="term" value="C:membrane"/>
    <property type="evidence" value="ECO:0007669"/>
    <property type="project" value="UniProtKB-SubCell"/>
</dbReference>
<sequence length="194" mass="22162">MIIGIFLGMILLFGLIGIGVYNQLVRARNAVKDAFADIDVELTRRYDLIPNLVEVAKRYLKHEQETLTQVTAARNQAAAALKQTEHKLSPDSIQHLIDTEQSLSKSMGGLYATFEAYPELKADTQMLKLQQEISDTENRISYARSQYNASVTEYNNSVQVFPNNLLNHFFRFQLTPWLEVDAPEKREAVKIHFD</sequence>
<dbReference type="SUPFAM" id="SSF140478">
    <property type="entry name" value="LemA-like"/>
    <property type="match status" value="1"/>
</dbReference>
<dbReference type="RefSeq" id="WP_072575796.1">
    <property type="nucleotide sequence ID" value="NZ_LWHB01000026.1"/>
</dbReference>
<dbReference type="EMBL" id="UHIC01000001">
    <property type="protein sequence ID" value="SUO95588.1"/>
    <property type="molecule type" value="Genomic_DNA"/>
</dbReference>
<dbReference type="Gene3D" id="1.20.1440.20">
    <property type="entry name" value="LemA-like domain"/>
    <property type="match status" value="1"/>
</dbReference>
<dbReference type="InterPro" id="IPR007156">
    <property type="entry name" value="MamQ_LemA"/>
</dbReference>
<dbReference type="PANTHER" id="PTHR34478:SF1">
    <property type="entry name" value="PROTEIN LEMA"/>
    <property type="match status" value="1"/>
</dbReference>
<comment type="similarity">
    <text evidence="2">Belongs to the LemA family.</text>
</comment>
<evidence type="ECO:0000256" key="4">
    <source>
        <dbReference type="ARBA" id="ARBA00022989"/>
    </source>
</evidence>
<evidence type="ECO:0000256" key="5">
    <source>
        <dbReference type="ARBA" id="ARBA00023136"/>
    </source>
</evidence>
<evidence type="ECO:0000256" key="1">
    <source>
        <dbReference type="ARBA" id="ARBA00004167"/>
    </source>
</evidence>
<evidence type="ECO:0000256" key="6">
    <source>
        <dbReference type="SAM" id="Phobius"/>
    </source>
</evidence>
<evidence type="ECO:0000313" key="7">
    <source>
        <dbReference type="EMBL" id="SUO95588.1"/>
    </source>
</evidence>
<protein>
    <submittedName>
        <fullName evidence="7">LemA family</fullName>
    </submittedName>
</protein>
<evidence type="ECO:0000313" key="8">
    <source>
        <dbReference type="Proteomes" id="UP000254601"/>
    </source>
</evidence>
<accession>A0A380MTI6</accession>
<gene>
    <name evidence="7" type="ORF">NCTC13337_01470</name>
</gene>
<evidence type="ECO:0000256" key="3">
    <source>
        <dbReference type="ARBA" id="ARBA00022692"/>
    </source>
</evidence>
<keyword evidence="3 6" id="KW-0812">Transmembrane</keyword>
<keyword evidence="8" id="KW-1185">Reference proteome</keyword>
<dbReference type="AlphaFoldDB" id="A0A380MTI6"/>
<dbReference type="OrthoDB" id="9804152at2"/>
<dbReference type="InterPro" id="IPR023353">
    <property type="entry name" value="LemA-like_dom_sf"/>
</dbReference>
<reference evidence="7 8" key="1">
    <citation type="submission" date="2018-06" db="EMBL/GenBank/DDBJ databases">
        <authorList>
            <consortium name="Pathogen Informatics"/>
            <person name="Doyle S."/>
        </authorList>
    </citation>
    <scope>NUCLEOTIDE SEQUENCE [LARGE SCALE GENOMIC DNA]</scope>
    <source>
        <strain evidence="7 8">NCTC13337</strain>
    </source>
</reference>
<keyword evidence="5 6" id="KW-0472">Membrane</keyword>
<organism evidence="7 8">
    <name type="scientific">Suttonella ornithocola</name>
    <dbReference type="NCBI Taxonomy" id="279832"/>
    <lineage>
        <taxon>Bacteria</taxon>
        <taxon>Pseudomonadati</taxon>
        <taxon>Pseudomonadota</taxon>
        <taxon>Gammaproteobacteria</taxon>
        <taxon>Cardiobacteriales</taxon>
        <taxon>Cardiobacteriaceae</taxon>
        <taxon>Suttonella</taxon>
    </lineage>
</organism>
<dbReference type="Pfam" id="PF04011">
    <property type="entry name" value="LemA"/>
    <property type="match status" value="1"/>
</dbReference>
<feature type="transmembrane region" description="Helical" evidence="6">
    <location>
        <begin position="6"/>
        <end position="25"/>
    </location>
</feature>
<dbReference type="PANTHER" id="PTHR34478">
    <property type="entry name" value="PROTEIN LEMA"/>
    <property type="match status" value="1"/>
</dbReference>
<proteinExistence type="inferred from homology"/>
<name>A0A380MTI6_9GAMM</name>
<dbReference type="Proteomes" id="UP000254601">
    <property type="component" value="Unassembled WGS sequence"/>
</dbReference>
<keyword evidence="4 6" id="KW-1133">Transmembrane helix</keyword>
<evidence type="ECO:0000256" key="2">
    <source>
        <dbReference type="ARBA" id="ARBA00008854"/>
    </source>
</evidence>
<comment type="subcellular location">
    <subcellularLocation>
        <location evidence="1">Membrane</location>
        <topology evidence="1">Single-pass membrane protein</topology>
    </subcellularLocation>
</comment>